<evidence type="ECO:0000313" key="2">
    <source>
        <dbReference type="EMBL" id="CAL4113063.1"/>
    </source>
</evidence>
<dbReference type="InterPro" id="IPR004875">
    <property type="entry name" value="DDE_SF_endonuclease_dom"/>
</dbReference>
<evidence type="ECO:0000259" key="1">
    <source>
        <dbReference type="Pfam" id="PF03184"/>
    </source>
</evidence>
<dbReference type="GO" id="GO:0005634">
    <property type="term" value="C:nucleus"/>
    <property type="evidence" value="ECO:0007669"/>
    <property type="project" value="TreeGrafter"/>
</dbReference>
<dbReference type="Proteomes" id="UP001497623">
    <property type="component" value="Unassembled WGS sequence"/>
</dbReference>
<dbReference type="InterPro" id="IPR050863">
    <property type="entry name" value="CenT-Element_Derived"/>
</dbReference>
<accession>A0AAV2R2G2</accession>
<name>A0AAV2R2G2_MEGNR</name>
<reference evidence="2 3" key="1">
    <citation type="submission" date="2024-05" db="EMBL/GenBank/DDBJ databases">
        <authorList>
            <person name="Wallberg A."/>
        </authorList>
    </citation>
    <scope>NUCLEOTIDE SEQUENCE [LARGE SCALE GENOMIC DNA]</scope>
</reference>
<dbReference type="PANTHER" id="PTHR19303">
    <property type="entry name" value="TRANSPOSON"/>
    <property type="match status" value="1"/>
</dbReference>
<dbReference type="PANTHER" id="PTHR19303:SF74">
    <property type="entry name" value="POGO TRANSPOSABLE ELEMENT WITH KRAB DOMAIN"/>
    <property type="match status" value="1"/>
</dbReference>
<evidence type="ECO:0000313" key="3">
    <source>
        <dbReference type="Proteomes" id="UP001497623"/>
    </source>
</evidence>
<dbReference type="Gene3D" id="3.30.420.10">
    <property type="entry name" value="Ribonuclease H-like superfamily/Ribonuclease H"/>
    <property type="match status" value="1"/>
</dbReference>
<feature type="non-terminal residue" evidence="2">
    <location>
        <position position="1"/>
    </location>
</feature>
<comment type="caution">
    <text evidence="2">The sequence shown here is derived from an EMBL/GenBank/DDBJ whole genome shotgun (WGS) entry which is preliminary data.</text>
</comment>
<dbReference type="Pfam" id="PF03184">
    <property type="entry name" value="DDE_1"/>
    <property type="match status" value="1"/>
</dbReference>
<dbReference type="GO" id="GO:0003677">
    <property type="term" value="F:DNA binding"/>
    <property type="evidence" value="ECO:0007669"/>
    <property type="project" value="TreeGrafter"/>
</dbReference>
<dbReference type="EMBL" id="CAXKWB010015232">
    <property type="protein sequence ID" value="CAL4113063.1"/>
    <property type="molecule type" value="Genomic_DNA"/>
</dbReference>
<feature type="domain" description="DDE-1" evidence="1">
    <location>
        <begin position="117"/>
        <end position="241"/>
    </location>
</feature>
<proteinExistence type="predicted"/>
<protein>
    <recommendedName>
        <fullName evidence="1">DDE-1 domain-containing protein</fullName>
    </recommendedName>
</protein>
<gene>
    <name evidence="2" type="ORF">MNOR_LOCUS20034</name>
</gene>
<sequence>RYCKKRKKETQFRNDIPGSDFMGKFYKRNKTKISRRRSTSIKIARARSEHPVIISEFFDLLDQAFKTAKVDVKNHSHGGRVFSIDETGYKSKIQTKGFLCPVGRPALVLANSEGKTNFSTLICGNALGEFYPPSVVYKGSNKSLPAGWVMNGPPGTTYNTTKSGWMDQERFLAWLRWFDEKLTEKQVERPVVVVMDGASSHISVDIVEEAREKNIVLVKLPPNSTHFLQALDVGVFGPSKVKWEKLLNIFHARHVQ</sequence>
<dbReference type="InterPro" id="IPR036397">
    <property type="entry name" value="RNaseH_sf"/>
</dbReference>
<keyword evidence="3" id="KW-1185">Reference proteome</keyword>
<dbReference type="AlphaFoldDB" id="A0AAV2R2G2"/>
<organism evidence="2 3">
    <name type="scientific">Meganyctiphanes norvegica</name>
    <name type="common">Northern krill</name>
    <name type="synonym">Thysanopoda norvegica</name>
    <dbReference type="NCBI Taxonomy" id="48144"/>
    <lineage>
        <taxon>Eukaryota</taxon>
        <taxon>Metazoa</taxon>
        <taxon>Ecdysozoa</taxon>
        <taxon>Arthropoda</taxon>
        <taxon>Crustacea</taxon>
        <taxon>Multicrustacea</taxon>
        <taxon>Malacostraca</taxon>
        <taxon>Eumalacostraca</taxon>
        <taxon>Eucarida</taxon>
        <taxon>Euphausiacea</taxon>
        <taxon>Euphausiidae</taxon>
        <taxon>Meganyctiphanes</taxon>
    </lineage>
</organism>